<dbReference type="EMBL" id="JAWDJW010000001">
    <property type="protein sequence ID" value="KAK3082340.1"/>
    <property type="molecule type" value="Genomic_DNA"/>
</dbReference>
<evidence type="ECO:0000313" key="2">
    <source>
        <dbReference type="Proteomes" id="UP001186974"/>
    </source>
</evidence>
<evidence type="ECO:0000313" key="1">
    <source>
        <dbReference type="EMBL" id="KAK3082340.1"/>
    </source>
</evidence>
<sequence>MPSEAQSDFIRDGVVFLSLGVTFGAACRATWTQIGIGLIVGGVLSTLYLFHVNLGLGAPHEESRILSPKRWTEEEIRECYQRIQHEQPDMSKALPPKQNRRYIVIGGSGLLGRAIVRQLVLRGEQPEAIRILDIRAPDAKLGKDLQNIAYIKTNITDASSVSAAFAAPWPTSVQNLPLAVHHTAAIIRHWERHLDFYDLSAPVNVTGMSNIISAARSHNAACLIATSSITVALRPANYWLPPWRSIPTNAIQVIAEPDWCLSAPRSAHWSMYALTKSEGEKLLRSADDPATGFRTGVIRPGCAVYGGMDDNSVSNYLRRGGAPTWVQNTTQHFVSADNVGLAHLLYEARLAELSSGKSEFSTRPDIGGQAFAVTDPNPAPKFQDVYDLLTTLAKTKTAFPTVPPVALFLISYAVEWYSLLQHRYLGSVLPPIRGDLQNIQPALFSVSTTHVVIDDSKARRIPEEGGLGYKAPLQTMEAMCMEMVEWNALHAGADEGVQRKEREKGVVQQVEEAAEIGIVDVVGKA</sequence>
<comment type="caution">
    <text evidence="1">The sequence shown here is derived from an EMBL/GenBank/DDBJ whole genome shotgun (WGS) entry which is preliminary data.</text>
</comment>
<accession>A0ACC3E044</accession>
<gene>
    <name evidence="1" type="ORF">LTS18_004252</name>
</gene>
<protein>
    <submittedName>
        <fullName evidence="1">Uncharacterized protein</fullName>
    </submittedName>
</protein>
<proteinExistence type="predicted"/>
<keyword evidence="2" id="KW-1185">Reference proteome</keyword>
<dbReference type="Proteomes" id="UP001186974">
    <property type="component" value="Unassembled WGS sequence"/>
</dbReference>
<name>A0ACC3E044_9PEZI</name>
<organism evidence="1 2">
    <name type="scientific">Coniosporium uncinatum</name>
    <dbReference type="NCBI Taxonomy" id="93489"/>
    <lineage>
        <taxon>Eukaryota</taxon>
        <taxon>Fungi</taxon>
        <taxon>Dikarya</taxon>
        <taxon>Ascomycota</taxon>
        <taxon>Pezizomycotina</taxon>
        <taxon>Dothideomycetes</taxon>
        <taxon>Dothideomycetes incertae sedis</taxon>
        <taxon>Coniosporium</taxon>
    </lineage>
</organism>
<reference evidence="1" key="1">
    <citation type="submission" date="2024-09" db="EMBL/GenBank/DDBJ databases">
        <title>Black Yeasts Isolated from many extreme environments.</title>
        <authorList>
            <person name="Coleine C."/>
            <person name="Stajich J.E."/>
            <person name="Selbmann L."/>
        </authorList>
    </citation>
    <scope>NUCLEOTIDE SEQUENCE</scope>
    <source>
        <strain evidence="1">CCFEE 5737</strain>
    </source>
</reference>